<evidence type="ECO:0000313" key="2">
    <source>
        <dbReference type="Proteomes" id="UP000316093"/>
    </source>
</evidence>
<dbReference type="InterPro" id="IPR038444">
    <property type="entry name" value="DUF465_sf"/>
</dbReference>
<gene>
    <name evidence="1" type="ORF">FIV34_04330</name>
</gene>
<reference evidence="1 2" key="1">
    <citation type="submission" date="2019-06" db="EMBL/GenBank/DDBJ databases">
        <title>A complete genome sequence for Luteibacter pinisoli MAH-14.</title>
        <authorList>
            <person name="Baltrus D.A."/>
        </authorList>
    </citation>
    <scope>NUCLEOTIDE SEQUENCE [LARGE SCALE GENOMIC DNA]</scope>
    <source>
        <strain evidence="1 2">MAH-14</strain>
    </source>
</reference>
<dbReference type="Gene3D" id="6.10.280.50">
    <property type="match status" value="1"/>
</dbReference>
<dbReference type="Pfam" id="PF04325">
    <property type="entry name" value="DUF465"/>
    <property type="match status" value="1"/>
</dbReference>
<dbReference type="EMBL" id="CP041046">
    <property type="protein sequence ID" value="QDE38483.1"/>
    <property type="molecule type" value="Genomic_DNA"/>
</dbReference>
<proteinExistence type="predicted"/>
<organism evidence="1 2">
    <name type="scientific">Luteibacter pinisoli</name>
    <dbReference type="NCBI Taxonomy" id="2589080"/>
    <lineage>
        <taxon>Bacteria</taxon>
        <taxon>Pseudomonadati</taxon>
        <taxon>Pseudomonadota</taxon>
        <taxon>Gammaproteobacteria</taxon>
        <taxon>Lysobacterales</taxon>
        <taxon>Rhodanobacteraceae</taxon>
        <taxon>Luteibacter</taxon>
    </lineage>
</organism>
<protein>
    <submittedName>
        <fullName evidence="1">DUF465 domain-containing protein</fullName>
    </submittedName>
</protein>
<dbReference type="KEGG" id="lpy:FIV34_04330"/>
<dbReference type="AlphaFoldDB" id="A0A4Y5Z233"/>
<accession>A0A4Y5Z233</accession>
<evidence type="ECO:0000313" key="1">
    <source>
        <dbReference type="EMBL" id="QDE38483.1"/>
    </source>
</evidence>
<dbReference type="Proteomes" id="UP000316093">
    <property type="component" value="Chromosome"/>
</dbReference>
<dbReference type="InterPro" id="IPR007420">
    <property type="entry name" value="DUF465"/>
</dbReference>
<dbReference type="OrthoDB" id="5801755at2"/>
<dbReference type="RefSeq" id="WP_139980029.1">
    <property type="nucleotide sequence ID" value="NZ_CP041046.1"/>
</dbReference>
<name>A0A4Y5Z233_9GAMM</name>
<keyword evidence="2" id="KW-1185">Reference proteome</keyword>
<sequence length="76" mass="9294">MFENQQRDDVEKFIGADKDTRRLYFRHQELNDKVEEASRGCLPLSDIELRTLKQEKLQAKEKLERMWDTWQSTRQH</sequence>